<name>A0A836C2X3_9CHLO</name>
<organism evidence="3 4">
    <name type="scientific">Edaphochlamys debaryana</name>
    <dbReference type="NCBI Taxonomy" id="47281"/>
    <lineage>
        <taxon>Eukaryota</taxon>
        <taxon>Viridiplantae</taxon>
        <taxon>Chlorophyta</taxon>
        <taxon>core chlorophytes</taxon>
        <taxon>Chlorophyceae</taxon>
        <taxon>CS clade</taxon>
        <taxon>Chlamydomonadales</taxon>
        <taxon>Chlamydomonadales incertae sedis</taxon>
        <taxon>Edaphochlamys</taxon>
    </lineage>
</organism>
<reference evidence="3" key="1">
    <citation type="journal article" date="2020" name="bioRxiv">
        <title>Comparative genomics of Chlamydomonas.</title>
        <authorList>
            <person name="Craig R.J."/>
            <person name="Hasan A.R."/>
            <person name="Ness R.W."/>
            <person name="Keightley P.D."/>
        </authorList>
    </citation>
    <scope>NUCLEOTIDE SEQUENCE</scope>
    <source>
        <strain evidence="3">CCAP 11/70</strain>
    </source>
</reference>
<evidence type="ECO:0000256" key="2">
    <source>
        <dbReference type="SAM" id="MobiDB-lite"/>
    </source>
</evidence>
<proteinExistence type="predicted"/>
<dbReference type="Proteomes" id="UP000612055">
    <property type="component" value="Unassembled WGS sequence"/>
</dbReference>
<comment type="subcellular location">
    <subcellularLocation>
        <location evidence="1">Cytoplasm</location>
        <location evidence="1">Cytoskeleton</location>
        <location evidence="1">Cilium axoneme</location>
    </subcellularLocation>
</comment>
<dbReference type="InterPro" id="IPR032675">
    <property type="entry name" value="LRR_dom_sf"/>
</dbReference>
<dbReference type="EMBL" id="JAEHOE010000015">
    <property type="protein sequence ID" value="KAG2497262.1"/>
    <property type="molecule type" value="Genomic_DNA"/>
</dbReference>
<keyword evidence="4" id="KW-1185">Reference proteome</keyword>
<sequence>MVFLRSLASTGATENAEGGNRFADFLGSSLSLDAYRVLLSTICGSRDQKALSNVRLASRGLRDLIDANVEELHLRLDKTVIIDRCKGSETVTVFNLCKGGRWLQRWPACRKITLDLSPRSRVDICLQLFASVPSAACQRIEDLKVHCSYSVDMHAFGAMLSGLLSTLPNVTRLELRAWSRDAPARHSRQALTAALSSLPRLTSMAFWLWSWLPCISHGLASQLTKLEVSIRPEGAWRGILDRDTPSPSARAAIASTLSRLTALQELTLTLDTCGERTFPGLAWLVAACPPSLCRFIISDLSLAKGARAPAVLTATIDRRSPRLTRTLDIGLLYPHLLLYPQQLVDFLGPVLRNAWLGRLTLRAPLELALSPHHAQLLASLRAGCSELRLQEIQIGKYDKHDTLDEDKTRGVAVESLAAFLAETLSVDSSRVSGLEVGRVVVNLYLRIGPEPPKPAALASIAASCLQLRLSKIRIDRNGTADSAVEIVRALGLPDVLMWETATEHVRDRLRLRLRPRENLGGAAARVREGGGGISGLAGGGGSAAGGTGPAPSLEGPSLREVIARMVQRLEVPVQARGRGRRGRDRTWREGEDDSVGRELILWGPFAIALLESPQVLRYWLGKQLRPQAAPGCMGPGGWSPVILEGSPYHKLLESRASYGYRYAYRTLPEAGAILLMCPSTPEAVASAKAVRRWAQAMADPALGQEALVGAHLVRRSFAAAVGKELQAMWDAEGAAGPGLVAGRGAGRGGAGEEGEEGSALDRLRWLLGAWAAVKRPWEPLQLAVVRPFAGAPSAACQLIAELVIHAPDRLPIHNLGAVLFGLRWSVPNLVRLELRFGPESAPDKHGNSREVLTAALSSLPRLTCLAVSGWKWLSCIGPGLAAQLTKLEVLLTPVNAAGDVSASYNPSPSDLASISSDISRLTALQDLTLTFGTPKGATFSGLAWLVAACPPSLRRFTINHLRLAHGVNSPAVLTATIDRGSDRLIGSLDIRLVDIGACLYPQLLVDFLGPALRGKLLGRLTLRAPLELALSFHHAQLLASLRAGCSELRLQEIQIGKYDKHDTLDEDKTRGVTVESLAAFLAETLWADSSRVSGLEVGRVVVNLYLRIGPEPPKPAALASIAASCLQLRLSKIRIDRNGTADSAVEIVRALGLPDVLMWETATEHVRVRLRPSECGNQRATAAISLGGGGGSGGFSRGGSGPGPAPNLAVPALRDVFARVLHIMSPSDDCVSRRLIIRGPFLAGLLENPRALHAWLGTQLRPKAATRTQRPGSWSRVVLDSSSDDDNDVGPEEVRVPYRCSYRALPQADAVVLACPTHLEALATMAAVRRHAAAMASGPGTGAVLQAHLGRRGFATAVQQELQAMWDGEGAAGPGVVAGEEATEDLRRLRWLLTAWEVLQRPMEEL</sequence>
<dbReference type="Gene3D" id="3.80.10.10">
    <property type="entry name" value="Ribonuclease Inhibitor"/>
    <property type="match status" value="1"/>
</dbReference>
<accession>A0A836C2X3</accession>
<evidence type="ECO:0000313" key="3">
    <source>
        <dbReference type="EMBL" id="KAG2497262.1"/>
    </source>
</evidence>
<gene>
    <name evidence="3" type="ORF">HYH03_004846</name>
</gene>
<feature type="compositionally biased region" description="Acidic residues" evidence="2">
    <location>
        <begin position="1282"/>
        <end position="1291"/>
    </location>
</feature>
<comment type="caution">
    <text evidence="3">The sequence shown here is derived from an EMBL/GenBank/DDBJ whole genome shotgun (WGS) entry which is preliminary data.</text>
</comment>
<dbReference type="GO" id="GO:0005930">
    <property type="term" value="C:axoneme"/>
    <property type="evidence" value="ECO:0007669"/>
    <property type="project" value="UniProtKB-SubCell"/>
</dbReference>
<evidence type="ECO:0000313" key="4">
    <source>
        <dbReference type="Proteomes" id="UP000612055"/>
    </source>
</evidence>
<protein>
    <submittedName>
        <fullName evidence="3">Uncharacterized protein</fullName>
    </submittedName>
</protein>
<feature type="region of interest" description="Disordered" evidence="2">
    <location>
        <begin position="1263"/>
        <end position="1292"/>
    </location>
</feature>
<evidence type="ECO:0000256" key="1">
    <source>
        <dbReference type="ARBA" id="ARBA00004430"/>
    </source>
</evidence>